<dbReference type="RefSeq" id="WP_225698092.1">
    <property type="nucleotide sequence ID" value="NZ_JAIXNE010000002.1"/>
</dbReference>
<dbReference type="AlphaFoldDB" id="A0A9X1HU14"/>
<evidence type="ECO:0000313" key="3">
    <source>
        <dbReference type="EMBL" id="MCA6077290.1"/>
    </source>
</evidence>
<protein>
    <submittedName>
        <fullName evidence="2">MBL fold metallo-hydrolase</fullName>
    </submittedName>
</protein>
<accession>A0A9X1HU14</accession>
<organism evidence="2 4">
    <name type="scientific">Fulvivirga sedimenti</name>
    <dbReference type="NCBI Taxonomy" id="2879465"/>
    <lineage>
        <taxon>Bacteria</taxon>
        <taxon>Pseudomonadati</taxon>
        <taxon>Bacteroidota</taxon>
        <taxon>Cytophagia</taxon>
        <taxon>Cytophagales</taxon>
        <taxon>Fulvivirgaceae</taxon>
        <taxon>Fulvivirga</taxon>
    </lineage>
</organism>
<evidence type="ECO:0000313" key="1">
    <source>
        <dbReference type="EMBL" id="MCA6074985.1"/>
    </source>
</evidence>
<name>A0A9X1HU14_9BACT</name>
<comment type="caution">
    <text evidence="2">The sequence shown here is derived from an EMBL/GenBank/DDBJ whole genome shotgun (WGS) entry which is preliminary data.</text>
</comment>
<dbReference type="SUPFAM" id="SSF56281">
    <property type="entry name" value="Metallo-hydrolase/oxidoreductase"/>
    <property type="match status" value="1"/>
</dbReference>
<dbReference type="EMBL" id="JAIXNE010000002">
    <property type="protein sequence ID" value="MCA6074985.1"/>
    <property type="molecule type" value="Genomic_DNA"/>
</dbReference>
<dbReference type="EMBL" id="JAIXNE010000004">
    <property type="protein sequence ID" value="MCA6077290.1"/>
    <property type="molecule type" value="Genomic_DNA"/>
</dbReference>
<dbReference type="Gene3D" id="3.60.15.10">
    <property type="entry name" value="Ribonuclease Z/Hydroxyacylglutathione hydrolase-like"/>
    <property type="match status" value="1"/>
</dbReference>
<dbReference type="EMBL" id="JAIXNE010000003">
    <property type="protein sequence ID" value="MCA6076162.1"/>
    <property type="molecule type" value="Genomic_DNA"/>
</dbReference>
<dbReference type="Pfam" id="PF13483">
    <property type="entry name" value="Lactamase_B_3"/>
    <property type="match status" value="1"/>
</dbReference>
<dbReference type="PANTHER" id="PTHR36142">
    <property type="entry name" value="METALLO-HYDROLASE/OXIDOREDUCTASE SUPERFAMILY PROTEIN"/>
    <property type="match status" value="1"/>
</dbReference>
<evidence type="ECO:0000313" key="4">
    <source>
        <dbReference type="Proteomes" id="UP001139409"/>
    </source>
</evidence>
<dbReference type="InterPro" id="IPR036866">
    <property type="entry name" value="RibonucZ/Hydroxyglut_hydro"/>
</dbReference>
<dbReference type="Proteomes" id="UP001139409">
    <property type="component" value="Unassembled WGS sequence"/>
</dbReference>
<proteinExistence type="predicted"/>
<dbReference type="PANTHER" id="PTHR36142:SF2">
    <property type="entry name" value="METALLO-HYDROLASE_OXIDOREDUCTASE SUPERFAMILY PROTEIN"/>
    <property type="match status" value="1"/>
</dbReference>
<reference evidence="2" key="1">
    <citation type="submission" date="2021-09" db="EMBL/GenBank/DDBJ databases">
        <title>Fulvivirga sp. isolated from coastal sediment.</title>
        <authorList>
            <person name="Yu H."/>
        </authorList>
    </citation>
    <scope>NUCLEOTIDE SEQUENCE</scope>
    <source>
        <strain evidence="2">1062</strain>
    </source>
</reference>
<gene>
    <name evidence="1" type="ORF">LDX50_08900</name>
    <name evidence="2" type="ORF">LDX50_14870</name>
    <name evidence="3" type="ORF">LDX50_20590</name>
</gene>
<evidence type="ECO:0000313" key="2">
    <source>
        <dbReference type="EMBL" id="MCA6076162.1"/>
    </source>
</evidence>
<keyword evidence="4" id="KW-1185">Reference proteome</keyword>
<sequence length="245" mass="28054">MDTSWWIKWDDTVLILDPWLIGSEVDGFSWFNEQWHATPPVPIGEIGNYDAIIVSQSYSDHCHGNTLKAMEKVPVCTTPSARKRVEKETAGNRIEVLQELGTDEWLEIGDVELAYLDPGRKLDPIYNGIVIRKGKKVVVYFPHGFTLNPKQLRQLRDYEVELLITSFSLFKLPAFLGGAVNPGKENAIRLVNELGARKVVHTHDENKHARGLVKKIARVVYPDPEDLRSILKERFEYLQYETLEL</sequence>